<name>N1UZH5_9MICC</name>
<keyword evidence="1" id="KW-0059">Arsenical resistance</keyword>
<organism evidence="3 4">
    <name type="scientific">Arthrobacter crystallopoietes BAB-32</name>
    <dbReference type="NCBI Taxonomy" id="1246476"/>
    <lineage>
        <taxon>Bacteria</taxon>
        <taxon>Bacillati</taxon>
        <taxon>Actinomycetota</taxon>
        <taxon>Actinomycetes</taxon>
        <taxon>Micrococcales</taxon>
        <taxon>Micrococcaceae</taxon>
        <taxon>Crystallibacter</taxon>
    </lineage>
</organism>
<dbReference type="SMART" id="SM00226">
    <property type="entry name" value="LMWPc"/>
    <property type="match status" value="1"/>
</dbReference>
<protein>
    <submittedName>
        <fullName evidence="3">Protein-tyrosine-phosphatase</fullName>
    </submittedName>
</protein>
<gene>
    <name evidence="3" type="ORF">D477_016070</name>
</gene>
<dbReference type="SUPFAM" id="SSF52788">
    <property type="entry name" value="Phosphotyrosine protein phosphatases I"/>
    <property type="match status" value="1"/>
</dbReference>
<dbReference type="OrthoDB" id="9799372at2"/>
<dbReference type="PANTHER" id="PTHR43428">
    <property type="entry name" value="ARSENATE REDUCTASE"/>
    <property type="match status" value="1"/>
</dbReference>
<dbReference type="PANTHER" id="PTHR43428:SF1">
    <property type="entry name" value="ARSENATE REDUCTASE"/>
    <property type="match status" value="1"/>
</dbReference>
<dbReference type="InterPro" id="IPR023485">
    <property type="entry name" value="Ptyr_pPase"/>
</dbReference>
<dbReference type="GO" id="GO:0046685">
    <property type="term" value="P:response to arsenic-containing substance"/>
    <property type="evidence" value="ECO:0007669"/>
    <property type="project" value="UniProtKB-KW"/>
</dbReference>
<dbReference type="Pfam" id="PF01451">
    <property type="entry name" value="LMWPc"/>
    <property type="match status" value="1"/>
</dbReference>
<dbReference type="EMBL" id="ANPE02000193">
    <property type="protein sequence ID" value="EMY33189.1"/>
    <property type="molecule type" value="Genomic_DNA"/>
</dbReference>
<evidence type="ECO:0000313" key="4">
    <source>
        <dbReference type="Proteomes" id="UP000010729"/>
    </source>
</evidence>
<evidence type="ECO:0000259" key="2">
    <source>
        <dbReference type="SMART" id="SM00226"/>
    </source>
</evidence>
<reference evidence="3 4" key="1">
    <citation type="journal article" date="2013" name="Genome Announc.">
        <title>Draft Genome Sequence of Arthrobacter crystallopoietes Strain BAB-32, Revealing Genes for Bioremediation.</title>
        <authorList>
            <person name="Joshi M.N."/>
            <person name="Pandit A.S."/>
            <person name="Sharma A."/>
            <person name="Pandya R.V."/>
            <person name="Desai S.M."/>
            <person name="Saxena A.K."/>
            <person name="Bagatharia S.B."/>
        </authorList>
    </citation>
    <scope>NUCLEOTIDE SEQUENCE [LARGE SCALE GENOMIC DNA]</scope>
    <source>
        <strain evidence="3 4">BAB-32</strain>
    </source>
</reference>
<proteinExistence type="predicted"/>
<dbReference type="Proteomes" id="UP000010729">
    <property type="component" value="Unassembled WGS sequence"/>
</dbReference>
<keyword evidence="4" id="KW-1185">Reference proteome</keyword>
<accession>N1UZH5</accession>
<dbReference type="Gene3D" id="3.40.50.2300">
    <property type="match status" value="1"/>
</dbReference>
<sequence length="139" mass="15199">MSFKADKPTVLFVCSTNSGKSQMAAGLMKAAADGQIDVRSGGTNPGSAINGQSAESLDELGIDIHAEVPKPVTAEVQREADVVVILGENAQLEEVDGTRYERWIIDEPSLRGIEGQERMRLVRDDIDARVRELHQRLVR</sequence>
<evidence type="ECO:0000313" key="3">
    <source>
        <dbReference type="EMBL" id="EMY33189.1"/>
    </source>
</evidence>
<dbReference type="InterPro" id="IPR036196">
    <property type="entry name" value="Ptyr_pPase_sf"/>
</dbReference>
<feature type="domain" description="Phosphotyrosine protein phosphatase I" evidence="2">
    <location>
        <begin position="8"/>
        <end position="136"/>
    </location>
</feature>
<comment type="caution">
    <text evidence="3">The sequence shown here is derived from an EMBL/GenBank/DDBJ whole genome shotgun (WGS) entry which is preliminary data.</text>
</comment>
<evidence type="ECO:0000256" key="1">
    <source>
        <dbReference type="ARBA" id="ARBA00022849"/>
    </source>
</evidence>
<dbReference type="RefSeq" id="WP_005271468.1">
    <property type="nucleotide sequence ID" value="NZ_ANPE02000193.1"/>
</dbReference>
<dbReference type="AlphaFoldDB" id="N1UZH5"/>